<sequence>MQGQMMTLPLTIPSLLEHAARYHGDTEIVSRTHEGSVHRYTYADAHLRAKQAANALIRLGTTPGSRVGTLAWNGFRHFELYYAISGTGAITHTVNPRLFPEQITWIIKDAEDEIVFFDLSFASLVESIAVDCPSVKHWVAMTDRAHMPVMQVANLLCYEELLDAESNQFTWPQLDEHSAAALCYTSGTTGNPKGVLYSHRATMLHALSSSLPDAMALSASDVVAPVVPMFHVNAWGLPYSAPMVGAKLVFPGSALDGESIFTLFERERVTFSAGVPTVWLSLQQHMRQSTGRLPELKRMVVGGAACPPAMMRSYEEEFGIRLQHAWGMTELSPLGVINTLKATQLTLDDEARFAIGVKQGRPPFGIDLKIIDDAGNELPRDGKAAGALMVRGHWVVDNYYGIDASPLVDGWFPTGDVANLDADGFMQITDRAKDVIKSGGEWISSIDLENIAMSHPAVAEAAALGIAHPKWDERPVVAVVLKPGQSATREDVLAQYPGKVARFCIPDDIVFVEALPHTATGKVSKVLLREQLRDYRWPAPQQPKVSS</sequence>
<comment type="similarity">
    <text evidence="1">Belongs to the ATP-dependent AMP-binding enzyme family.</text>
</comment>
<dbReference type="AlphaFoldDB" id="A0A239L9X4"/>
<evidence type="ECO:0000313" key="8">
    <source>
        <dbReference type="Proteomes" id="UP000198407"/>
    </source>
</evidence>
<feature type="domain" description="AMP-binding enzyme C-terminal" evidence="6">
    <location>
        <begin position="448"/>
        <end position="522"/>
    </location>
</feature>
<dbReference type="PROSITE" id="PS00455">
    <property type="entry name" value="AMP_BINDING"/>
    <property type="match status" value="1"/>
</dbReference>
<dbReference type="Pfam" id="PF13193">
    <property type="entry name" value="AMP-binding_C"/>
    <property type="match status" value="1"/>
</dbReference>
<dbReference type="InterPro" id="IPR045851">
    <property type="entry name" value="AMP-bd_C_sf"/>
</dbReference>
<reference evidence="8" key="1">
    <citation type="submission" date="2017-06" db="EMBL/GenBank/DDBJ databases">
        <authorList>
            <person name="Varghese N."/>
            <person name="Submissions S."/>
        </authorList>
    </citation>
    <scope>NUCLEOTIDE SEQUENCE [LARGE SCALE GENOMIC DNA]</scope>
    <source>
        <strain evidence="8">DSM 22348</strain>
    </source>
</reference>
<dbReference type="CDD" id="cd12119">
    <property type="entry name" value="ttLC_FACS_AlkK_like"/>
    <property type="match status" value="1"/>
</dbReference>
<keyword evidence="4" id="KW-0443">Lipid metabolism</keyword>
<dbReference type="SUPFAM" id="SSF56801">
    <property type="entry name" value="Acetyl-CoA synthetase-like"/>
    <property type="match status" value="1"/>
</dbReference>
<dbReference type="PANTHER" id="PTHR43859:SF4">
    <property type="entry name" value="BUTANOATE--COA LIGASE AAE1-RELATED"/>
    <property type="match status" value="1"/>
</dbReference>
<gene>
    <name evidence="7" type="ORF">SAMN05444352_1344</name>
</gene>
<dbReference type="InterPro" id="IPR025110">
    <property type="entry name" value="AMP-bd_C"/>
</dbReference>
<accession>A0A239L9X4</accession>
<dbReference type="GO" id="GO:0006631">
    <property type="term" value="P:fatty acid metabolic process"/>
    <property type="evidence" value="ECO:0007669"/>
    <property type="project" value="UniProtKB-KW"/>
</dbReference>
<evidence type="ECO:0000256" key="2">
    <source>
        <dbReference type="ARBA" id="ARBA00022598"/>
    </source>
</evidence>
<evidence type="ECO:0000313" key="7">
    <source>
        <dbReference type="EMBL" id="SNT27426.1"/>
    </source>
</evidence>
<proteinExistence type="inferred from homology"/>
<name>A0A239L9X4_9PSED</name>
<dbReference type="InterPro" id="IPR042099">
    <property type="entry name" value="ANL_N_sf"/>
</dbReference>
<dbReference type="FunFam" id="3.30.300.30:FF:000008">
    <property type="entry name" value="2,3-dihydroxybenzoate-AMP ligase"/>
    <property type="match status" value="1"/>
</dbReference>
<dbReference type="PANTHER" id="PTHR43859">
    <property type="entry name" value="ACYL-ACTIVATING ENZYME"/>
    <property type="match status" value="1"/>
</dbReference>
<dbReference type="EMBL" id="FZOL01000034">
    <property type="protein sequence ID" value="SNT27426.1"/>
    <property type="molecule type" value="Genomic_DNA"/>
</dbReference>
<evidence type="ECO:0000256" key="1">
    <source>
        <dbReference type="ARBA" id="ARBA00006432"/>
    </source>
</evidence>
<dbReference type="Proteomes" id="UP000198407">
    <property type="component" value="Unassembled WGS sequence"/>
</dbReference>
<evidence type="ECO:0000259" key="6">
    <source>
        <dbReference type="Pfam" id="PF13193"/>
    </source>
</evidence>
<dbReference type="Gene3D" id="3.40.50.12780">
    <property type="entry name" value="N-terminal domain of ligase-like"/>
    <property type="match status" value="1"/>
</dbReference>
<dbReference type="InterPro" id="IPR020845">
    <property type="entry name" value="AMP-binding_CS"/>
</dbReference>
<dbReference type="GO" id="GO:0016874">
    <property type="term" value="F:ligase activity"/>
    <property type="evidence" value="ECO:0007669"/>
    <property type="project" value="UniProtKB-KW"/>
</dbReference>
<evidence type="ECO:0000256" key="4">
    <source>
        <dbReference type="ARBA" id="ARBA00023098"/>
    </source>
</evidence>
<keyword evidence="2" id="KW-0436">Ligase</keyword>
<dbReference type="NCBIfam" id="NF004837">
    <property type="entry name" value="PRK06187.1"/>
    <property type="match status" value="1"/>
</dbReference>
<organism evidence="7 8">
    <name type="scientific">Pseudomonas japonica</name>
    <dbReference type="NCBI Taxonomy" id="256466"/>
    <lineage>
        <taxon>Bacteria</taxon>
        <taxon>Pseudomonadati</taxon>
        <taxon>Pseudomonadota</taxon>
        <taxon>Gammaproteobacteria</taxon>
        <taxon>Pseudomonadales</taxon>
        <taxon>Pseudomonadaceae</taxon>
        <taxon>Pseudomonas</taxon>
    </lineage>
</organism>
<feature type="domain" description="AMP-dependent synthetase/ligase" evidence="5">
    <location>
        <begin position="17"/>
        <end position="400"/>
    </location>
</feature>
<protein>
    <submittedName>
        <fullName evidence="7">Fatty-acyl-CoA synthase</fullName>
    </submittedName>
</protein>
<keyword evidence="3" id="KW-0276">Fatty acid metabolism</keyword>
<dbReference type="InterPro" id="IPR000873">
    <property type="entry name" value="AMP-dep_synth/lig_dom"/>
</dbReference>
<keyword evidence="8" id="KW-1185">Reference proteome</keyword>
<evidence type="ECO:0000256" key="3">
    <source>
        <dbReference type="ARBA" id="ARBA00022832"/>
    </source>
</evidence>
<evidence type="ECO:0000259" key="5">
    <source>
        <dbReference type="Pfam" id="PF00501"/>
    </source>
</evidence>
<dbReference type="Gene3D" id="3.30.300.30">
    <property type="match status" value="1"/>
</dbReference>
<dbReference type="Pfam" id="PF00501">
    <property type="entry name" value="AMP-binding"/>
    <property type="match status" value="1"/>
</dbReference>
<dbReference type="NCBIfam" id="NF005426">
    <property type="entry name" value="PRK07008.1"/>
    <property type="match status" value="1"/>
</dbReference>
<dbReference type="STRING" id="1215104.GCA_000730585_01249"/>